<dbReference type="PANTHER" id="PTHR45756">
    <property type="entry name" value="PALMITOYLTRANSFERASE"/>
    <property type="match status" value="1"/>
</dbReference>
<dbReference type="Gene3D" id="1.10.510.10">
    <property type="entry name" value="Transferase(Phosphotransferase) domain 1"/>
    <property type="match status" value="1"/>
</dbReference>
<feature type="coiled-coil region" evidence="1">
    <location>
        <begin position="934"/>
        <end position="961"/>
    </location>
</feature>
<dbReference type="InterPro" id="IPR011009">
    <property type="entry name" value="Kinase-like_dom_sf"/>
</dbReference>
<dbReference type="VEuPathDB" id="FungiDB:RhiirFUN_003988"/>
<gene>
    <name evidence="3" type="ORF">RhiirA5_412914</name>
</gene>
<dbReference type="VEuPathDB" id="FungiDB:FUN_024705"/>
<dbReference type="VEuPathDB" id="FungiDB:RhiirA1_480109"/>
<name>A0A2N0PXR3_9GLOM</name>
<comment type="caution">
    <text evidence="3">The sequence shown here is derived from an EMBL/GenBank/DDBJ whole genome shotgun (WGS) entry which is preliminary data.</text>
</comment>
<evidence type="ECO:0000256" key="1">
    <source>
        <dbReference type="SAM" id="Coils"/>
    </source>
</evidence>
<dbReference type="PANTHER" id="PTHR45756:SF1">
    <property type="entry name" value="PROTEIN KINASE DOMAIN CONTAINING PROTEIN"/>
    <property type="match status" value="1"/>
</dbReference>
<organism evidence="3 4">
    <name type="scientific">Rhizophagus irregularis</name>
    <dbReference type="NCBI Taxonomy" id="588596"/>
    <lineage>
        <taxon>Eukaryota</taxon>
        <taxon>Fungi</taxon>
        <taxon>Fungi incertae sedis</taxon>
        <taxon>Mucoromycota</taxon>
        <taxon>Glomeromycotina</taxon>
        <taxon>Glomeromycetes</taxon>
        <taxon>Glomerales</taxon>
        <taxon>Glomeraceae</taxon>
        <taxon>Rhizophagus</taxon>
    </lineage>
</organism>
<feature type="domain" description="Protein kinase" evidence="2">
    <location>
        <begin position="18"/>
        <end position="273"/>
    </location>
</feature>
<reference evidence="3 4" key="2">
    <citation type="submission" date="2017-09" db="EMBL/GenBank/DDBJ databases">
        <title>Extensive intraspecific genome diversity in a model arbuscular mycorrhizal fungus.</title>
        <authorList>
            <person name="Chen E.C."/>
            <person name="Morin E."/>
            <person name="Beaudet D."/>
            <person name="Noel J."/>
            <person name="Ndikumana S."/>
            <person name="Charron P."/>
            <person name="St-Onge C."/>
            <person name="Giorgi J."/>
            <person name="Grigoriev I.V."/>
            <person name="Roux C."/>
            <person name="Martin F.M."/>
            <person name="Corradi N."/>
        </authorList>
    </citation>
    <scope>NUCLEOTIDE SEQUENCE [LARGE SCALE GENOMIC DNA]</scope>
    <source>
        <strain evidence="3 4">A5</strain>
    </source>
</reference>
<proteinExistence type="predicted"/>
<dbReference type="SUPFAM" id="SSF56112">
    <property type="entry name" value="Protein kinase-like (PK-like)"/>
    <property type="match status" value="1"/>
</dbReference>
<protein>
    <submittedName>
        <fullName evidence="3">Kinase-like protein</fullName>
    </submittedName>
</protein>
<dbReference type="PROSITE" id="PS50011">
    <property type="entry name" value="PROTEIN_KINASE_DOM"/>
    <property type="match status" value="1"/>
</dbReference>
<evidence type="ECO:0000313" key="3">
    <source>
        <dbReference type="EMBL" id="PKC11585.1"/>
    </source>
</evidence>
<dbReference type="InterPro" id="IPR001245">
    <property type="entry name" value="Ser-Thr/Tyr_kinase_cat_dom"/>
</dbReference>
<keyword evidence="3" id="KW-0808">Transferase</keyword>
<sequence length="964" mass="112800">MDQFISENKLEWITYDKFQNIEYLDKGGFGTIYKAECDTRKVILKSFNYLNNSDEGLNKFLNEWKIIDSNEIIKIYGFTKNPVASNYILIMEYTNKGNIRGCLSKITKNLRQRLLNLYKIIAGLNKIHEKGLIHYNLHDGNILCNEYQNDVYGILISDYLGLYQLAKSFLKENNIYGIIPFMAPEILKGQPYTQASDIYSFSMIMWEFTSGIPPFSDKAHDLQLALGICKGERPEIIENTPQCYVDLMKKCWDEDPLKRPSSEEVLNIFTSWVFYSEEVSDELKSNIMEFINAPIEHNNLTVEPHPKACYTSHLLDFTSKELNEILEESQELSSFELKQDVDAEQELPEFINAPIEHNNLTIEPHPKACYTSHLLDFTSKELNENLEESQGLSSFELKQDVDAKQELLELEKIAETYYQNFQNELKEKQLAYQNIQMELTNLQEKNSQFEQNNQSYRINMTVQIKEFAKKLNTLQTQITYLQNEKQTLAGNLTEQLKQISQLNQEKNNLQNQLTQSEANIQELKSQQDQIEEENLKLENELVDLQQRNFKFEQDNQNLRLKSAVQIKDFAEKENILQTQIINLQNEKQNLAGNLTEQLEQNKLTNQQVQIQISQLEQEKIDLQEKLTQTGVKIQELKSHKDGLIEQKEQLENRLNQSQVNYKQIEQEKIRLHNVVIGLSQEHKLTIKLKVKLEREIAQLEQKLISEKQIKMQLTQALQIKEGKINELEQSLINLDQKRLKQLKDKEKELNKVKGELVNKLTSGENTKEIHKEKEAKQKELVEIQQELSRTSTSYDDNRKKQVLNQVNNFLKAKEDFLTLREEAIERLQNCFNHLESSINEDRNTTNSASIIKTSELADKYTEEFQNILVKYNDGLLELNKNYYSLRKIVQENKELEVNLMIENILKLNSFNLDKYKIFKFATNSQEGTRIQLNSNMMAEDINSLRKNLDELKLKLKQEKEGLKI</sequence>
<dbReference type="VEuPathDB" id="FungiDB:RhiirA1_495571"/>
<evidence type="ECO:0000259" key="2">
    <source>
        <dbReference type="PROSITE" id="PS50011"/>
    </source>
</evidence>
<dbReference type="InterPro" id="IPR053215">
    <property type="entry name" value="TKL_Ser/Thr_kinase"/>
</dbReference>
<dbReference type="VEuPathDB" id="FungiDB:RhiirA1_428993"/>
<feature type="coiled-coil region" evidence="1">
    <location>
        <begin position="418"/>
        <end position="786"/>
    </location>
</feature>
<dbReference type="Pfam" id="PF07714">
    <property type="entry name" value="PK_Tyr_Ser-Thr"/>
    <property type="match status" value="1"/>
</dbReference>
<keyword evidence="1" id="KW-0175">Coiled coil</keyword>
<evidence type="ECO:0000313" key="4">
    <source>
        <dbReference type="Proteomes" id="UP000232722"/>
    </source>
</evidence>
<dbReference type="InterPro" id="IPR000719">
    <property type="entry name" value="Prot_kinase_dom"/>
</dbReference>
<keyword evidence="3" id="KW-0418">Kinase</keyword>
<dbReference type="EMBL" id="LLXJ01000300">
    <property type="protein sequence ID" value="PKC11585.1"/>
    <property type="molecule type" value="Genomic_DNA"/>
</dbReference>
<reference evidence="3 4" key="1">
    <citation type="submission" date="2016-04" db="EMBL/GenBank/DDBJ databases">
        <title>Genome analyses suggest a sexual origin of heterokaryosis in a supposedly ancient asexual fungus.</title>
        <authorList>
            <person name="Ropars J."/>
            <person name="Sedzielewska K."/>
            <person name="Noel J."/>
            <person name="Charron P."/>
            <person name="Farinelli L."/>
            <person name="Marton T."/>
            <person name="Kruger M."/>
            <person name="Pelin A."/>
            <person name="Brachmann A."/>
            <person name="Corradi N."/>
        </authorList>
    </citation>
    <scope>NUCLEOTIDE SEQUENCE [LARGE SCALE GENOMIC DNA]</scope>
    <source>
        <strain evidence="3 4">A5</strain>
    </source>
</reference>
<dbReference type="GO" id="GO:0004672">
    <property type="term" value="F:protein kinase activity"/>
    <property type="evidence" value="ECO:0007669"/>
    <property type="project" value="InterPro"/>
</dbReference>
<accession>A0A2N0PXR3</accession>
<dbReference type="AlphaFoldDB" id="A0A2N0PXR3"/>
<dbReference type="GO" id="GO:0005524">
    <property type="term" value="F:ATP binding"/>
    <property type="evidence" value="ECO:0007669"/>
    <property type="project" value="InterPro"/>
</dbReference>
<dbReference type="Proteomes" id="UP000232722">
    <property type="component" value="Unassembled WGS sequence"/>
</dbReference>